<accession>A0A2N8NRL0</accession>
<protein>
    <submittedName>
        <fullName evidence="2">Uncharacterized protein</fullName>
    </submittedName>
</protein>
<dbReference type="EMBL" id="LGUI01000009">
    <property type="protein sequence ID" value="PNE31403.1"/>
    <property type="molecule type" value="Genomic_DNA"/>
</dbReference>
<reference evidence="3" key="1">
    <citation type="submission" date="2015-07" db="EMBL/GenBank/DDBJ databases">
        <authorList>
            <person name="Graham D.E."/>
            <person name="Giannone R.J."/>
            <person name="Gulvik C.A."/>
            <person name="Hettich R.L."/>
            <person name="Klingeman D.M."/>
            <person name="Mahan K.M."/>
            <person name="Parry R.J."/>
            <person name="Spain J.C."/>
        </authorList>
    </citation>
    <scope>NUCLEOTIDE SEQUENCE [LARGE SCALE GENOMIC DNA]</scope>
    <source>
        <strain evidence="3">ATCC 27428</strain>
    </source>
</reference>
<keyword evidence="3" id="KW-1185">Reference proteome</keyword>
<feature type="region of interest" description="Disordered" evidence="1">
    <location>
        <begin position="46"/>
        <end position="75"/>
    </location>
</feature>
<evidence type="ECO:0000313" key="3">
    <source>
        <dbReference type="Proteomes" id="UP000235945"/>
    </source>
</evidence>
<evidence type="ECO:0000313" key="2">
    <source>
        <dbReference type="EMBL" id="PNE31403.1"/>
    </source>
</evidence>
<organism evidence="2 3">
    <name type="scientific">Streptomyces eurocidicus</name>
    <name type="common">Streptoverticillium eurocidicus</name>
    <dbReference type="NCBI Taxonomy" id="66423"/>
    <lineage>
        <taxon>Bacteria</taxon>
        <taxon>Bacillati</taxon>
        <taxon>Actinomycetota</taxon>
        <taxon>Actinomycetes</taxon>
        <taxon>Kitasatosporales</taxon>
        <taxon>Streptomycetaceae</taxon>
        <taxon>Streptomyces</taxon>
    </lineage>
</organism>
<dbReference type="AlphaFoldDB" id="A0A2N8NRL0"/>
<comment type="caution">
    <text evidence="2">The sequence shown here is derived from an EMBL/GenBank/DDBJ whole genome shotgun (WGS) entry which is preliminary data.</text>
</comment>
<proteinExistence type="predicted"/>
<gene>
    <name evidence="2" type="ORF">AF335_25640</name>
</gene>
<name>A0A2N8NRL0_STREU</name>
<evidence type="ECO:0000256" key="1">
    <source>
        <dbReference type="SAM" id="MobiDB-lite"/>
    </source>
</evidence>
<dbReference type="Proteomes" id="UP000235945">
    <property type="component" value="Unassembled WGS sequence"/>
</dbReference>
<sequence length="75" mass="7629">MAAPAQSCWATAGAIAVAATASSCARRKPESPAAETAYCCRCVATASSTSRGPRPLRSAVASAQSCPERPEKSRT</sequence>